<keyword evidence="3" id="KW-1185">Reference proteome</keyword>
<feature type="compositionally biased region" description="Pro residues" evidence="1">
    <location>
        <begin position="121"/>
        <end position="137"/>
    </location>
</feature>
<name>A0A9E7KT72_9LILI</name>
<sequence length="158" mass="17668">MPRGQERSRAKERTRWAARSATVGSWGPSRIQQQRRPSFRWDLVSSRRWSSNSNRTLIGSAIREAKAVEFLARFPSPPRQGREAHLHEFTSFRPPERETDGVGVSGSTRETFTGRCGISQSPPPPHPHPTHPRPPNNGTPISFLGPMSRPIAIKVSEG</sequence>
<feature type="region of interest" description="Disordered" evidence="1">
    <location>
        <begin position="87"/>
        <end position="158"/>
    </location>
</feature>
<reference evidence="2" key="1">
    <citation type="submission" date="2022-05" db="EMBL/GenBank/DDBJ databases">
        <title>The Musa troglodytarum L. genome provides insights into the mechanism of non-climacteric behaviour and enrichment of carotenoids.</title>
        <authorList>
            <person name="Wang J."/>
        </authorList>
    </citation>
    <scope>NUCLEOTIDE SEQUENCE</scope>
    <source>
        <tissue evidence="2">Leaf</tissue>
    </source>
</reference>
<feature type="region of interest" description="Disordered" evidence="1">
    <location>
        <begin position="1"/>
        <end position="36"/>
    </location>
</feature>
<dbReference type="AlphaFoldDB" id="A0A9E7KT72"/>
<proteinExistence type="predicted"/>
<evidence type="ECO:0000313" key="3">
    <source>
        <dbReference type="Proteomes" id="UP001055439"/>
    </source>
</evidence>
<feature type="compositionally biased region" description="Basic and acidic residues" evidence="1">
    <location>
        <begin position="1"/>
        <end position="15"/>
    </location>
</feature>
<evidence type="ECO:0000256" key="1">
    <source>
        <dbReference type="SAM" id="MobiDB-lite"/>
    </source>
</evidence>
<accession>A0A9E7KT72</accession>
<feature type="compositionally biased region" description="Basic and acidic residues" evidence="1">
    <location>
        <begin position="87"/>
        <end position="100"/>
    </location>
</feature>
<protein>
    <submittedName>
        <fullName evidence="2">Uncharacterized protein</fullName>
    </submittedName>
</protein>
<dbReference type="Proteomes" id="UP001055439">
    <property type="component" value="Chromosome 8"/>
</dbReference>
<gene>
    <name evidence="2" type="ORF">MUK42_06909</name>
</gene>
<organism evidence="2 3">
    <name type="scientific">Musa troglodytarum</name>
    <name type="common">fe'i banana</name>
    <dbReference type="NCBI Taxonomy" id="320322"/>
    <lineage>
        <taxon>Eukaryota</taxon>
        <taxon>Viridiplantae</taxon>
        <taxon>Streptophyta</taxon>
        <taxon>Embryophyta</taxon>
        <taxon>Tracheophyta</taxon>
        <taxon>Spermatophyta</taxon>
        <taxon>Magnoliopsida</taxon>
        <taxon>Liliopsida</taxon>
        <taxon>Zingiberales</taxon>
        <taxon>Musaceae</taxon>
        <taxon>Musa</taxon>
    </lineage>
</organism>
<evidence type="ECO:0000313" key="2">
    <source>
        <dbReference type="EMBL" id="URE26345.1"/>
    </source>
</evidence>
<dbReference type="EMBL" id="CP097510">
    <property type="protein sequence ID" value="URE26345.1"/>
    <property type="molecule type" value="Genomic_DNA"/>
</dbReference>